<sequence>MEATRRSKWPPKRTALMALIVAFGSSFSFGFQLLITNPAQGAFIKFLNASQHSNNPDDNALPHLENEWSFIVALFFLGSTTGAFFIKPVAERFGRKNGVIVSIITQVFSSALTITSYWIVNHYLFMVARVLMGIGITISMGIAAMFVTESSPAYCRGVSSLINGVLLQLSIFIGAIMAMPRILGSEDHWWYLYLFQMIINTAVLCILPMVHESPSYLASQEVKHHHDIFKGQITAAVKFYHEISQEEAEQFADALIDTHQHSRAPETIISVWKTPFNRRGTLLGMMVMFAMAMSGITVINAFAFEILMNVGMKQDTAAIANAAICFFSFAGILVSTKIIDHFGRRPLLISTFGFLTLVNVAIISLMFAYSETQIVNHYLFMIARVLMGIGITISMGIAAMFVTESSPAYCRGVSSLINGVLLQLSIFIGAIMAIPRILGSEDHWWYLYLFQMIINTAVLCILPMVHESPSYLASQEVKHHHDIFKGQITASVKFYHEISQEEAEQFADALIDTHQHSRAPETIISVWKTPFNRRGTLLGMMVMFAMAMSGITVINAFAFEILMNVGMKQDTAAIANAAICFFSFAGILVSTKIIDHFGRRPLLISTFGFLTLVNVAIISLMFAYSETQNQIVSYFLIGAICVFNFLFAMGPGPLSMFITGELVPQTCRSASSVWTNAIMAITVPDSHFLSSYQKCHIGIHGIRNFLHCAHGCGSTGPVLFLPETKGRNVEEIREEYERKALLQK</sequence>
<dbReference type="InterPro" id="IPR005828">
    <property type="entry name" value="MFS_sugar_transport-like"/>
</dbReference>
<dbReference type="PANTHER" id="PTHR23503">
    <property type="entry name" value="SOLUTE CARRIER FAMILY 2"/>
    <property type="match status" value="1"/>
</dbReference>
<protein>
    <recommendedName>
        <fullName evidence="6">Major facilitator superfamily (MFS) profile domain-containing protein</fullName>
    </recommendedName>
</protein>
<dbReference type="SUPFAM" id="SSF103473">
    <property type="entry name" value="MFS general substrate transporter"/>
    <property type="match status" value="2"/>
</dbReference>
<feature type="transmembrane region" description="Helical" evidence="5">
    <location>
        <begin position="282"/>
        <end position="304"/>
    </location>
</feature>
<feature type="transmembrane region" description="Helical" evidence="5">
    <location>
        <begin position="316"/>
        <end position="335"/>
    </location>
</feature>
<dbReference type="InterPro" id="IPR036259">
    <property type="entry name" value="MFS_trans_sf"/>
</dbReference>
<evidence type="ECO:0000256" key="1">
    <source>
        <dbReference type="ARBA" id="ARBA00004141"/>
    </source>
</evidence>
<feature type="transmembrane region" description="Helical" evidence="5">
    <location>
        <begin position="347"/>
        <end position="369"/>
    </location>
</feature>
<evidence type="ECO:0000313" key="7">
    <source>
        <dbReference type="EMBL" id="EGT43829.1"/>
    </source>
</evidence>
<dbReference type="Pfam" id="PF00083">
    <property type="entry name" value="Sugar_tr"/>
    <property type="match status" value="1"/>
</dbReference>
<dbReference type="HOGENOM" id="CLU_001265_30_11_1"/>
<feature type="transmembrane region" description="Helical" evidence="5">
    <location>
        <begin position="571"/>
        <end position="590"/>
    </location>
</feature>
<dbReference type="STRING" id="135651.G0P350"/>
<dbReference type="InterPro" id="IPR045263">
    <property type="entry name" value="GLUT"/>
</dbReference>
<feature type="transmembrane region" description="Helical" evidence="5">
    <location>
        <begin position="160"/>
        <end position="183"/>
    </location>
</feature>
<dbReference type="FunCoup" id="G0P350">
    <property type="interactions" value="11"/>
</dbReference>
<dbReference type="GO" id="GO:0015149">
    <property type="term" value="F:hexose transmembrane transporter activity"/>
    <property type="evidence" value="ECO:0007669"/>
    <property type="project" value="TreeGrafter"/>
</dbReference>
<keyword evidence="3 5" id="KW-1133">Transmembrane helix</keyword>
<evidence type="ECO:0000256" key="3">
    <source>
        <dbReference type="ARBA" id="ARBA00022989"/>
    </source>
</evidence>
<feature type="transmembrane region" description="Helical" evidence="5">
    <location>
        <begin position="415"/>
        <end position="438"/>
    </location>
</feature>
<feature type="domain" description="Major facilitator superfamily (MFS) profile" evidence="6">
    <location>
        <begin position="18"/>
        <end position="469"/>
    </location>
</feature>
<feature type="transmembrane region" description="Helical" evidence="5">
    <location>
        <begin position="602"/>
        <end position="625"/>
    </location>
</feature>
<comment type="subcellular location">
    <subcellularLocation>
        <location evidence="1">Membrane</location>
        <topology evidence="1">Multi-pass membrane protein</topology>
    </subcellularLocation>
</comment>
<feature type="transmembrane region" description="Helical" evidence="5">
    <location>
        <begin position="631"/>
        <end position="649"/>
    </location>
</feature>
<name>G0P350_CAEBE</name>
<accession>G0P350</accession>
<dbReference type="PANTHER" id="PTHR23503:SF96">
    <property type="entry name" value="MAJOR FACILITATOR SUPERFAMILY (MFS) PROFILE DOMAIN-CONTAINING PROTEIN"/>
    <property type="match status" value="1"/>
</dbReference>
<feature type="transmembrane region" description="Helical" evidence="5">
    <location>
        <begin position="126"/>
        <end position="148"/>
    </location>
</feature>
<evidence type="ECO:0000313" key="8">
    <source>
        <dbReference type="Proteomes" id="UP000008068"/>
    </source>
</evidence>
<dbReference type="Proteomes" id="UP000008068">
    <property type="component" value="Unassembled WGS sequence"/>
</dbReference>
<dbReference type="OrthoDB" id="4540492at2759"/>
<dbReference type="GO" id="GO:0016020">
    <property type="term" value="C:membrane"/>
    <property type="evidence" value="ECO:0007669"/>
    <property type="project" value="UniProtKB-SubCell"/>
</dbReference>
<feature type="transmembrane region" description="Helical" evidence="5">
    <location>
        <begin position="381"/>
        <end position="403"/>
    </location>
</feature>
<dbReference type="Gene3D" id="1.20.1250.20">
    <property type="entry name" value="MFS general substrate transporter like domains"/>
    <property type="match status" value="2"/>
</dbReference>
<keyword evidence="4 5" id="KW-0472">Membrane</keyword>
<evidence type="ECO:0000256" key="5">
    <source>
        <dbReference type="SAM" id="Phobius"/>
    </source>
</evidence>
<dbReference type="eggNOG" id="KOG0569">
    <property type="taxonomic scope" value="Eukaryota"/>
</dbReference>
<evidence type="ECO:0000256" key="4">
    <source>
        <dbReference type="ARBA" id="ARBA00023136"/>
    </source>
</evidence>
<dbReference type="AlphaFoldDB" id="G0P350"/>
<dbReference type="PROSITE" id="PS50850">
    <property type="entry name" value="MFS"/>
    <property type="match status" value="1"/>
</dbReference>
<feature type="transmembrane region" description="Helical" evidence="5">
    <location>
        <begin position="537"/>
        <end position="559"/>
    </location>
</feature>
<keyword evidence="8" id="KW-1185">Reference proteome</keyword>
<reference evidence="8" key="1">
    <citation type="submission" date="2011-07" db="EMBL/GenBank/DDBJ databases">
        <authorList>
            <consortium name="Caenorhabditis brenneri Sequencing and Analysis Consortium"/>
            <person name="Wilson R.K."/>
        </authorList>
    </citation>
    <scope>NUCLEOTIDE SEQUENCE [LARGE SCALE GENOMIC DNA]</scope>
    <source>
        <strain evidence="8">PB2801</strain>
    </source>
</reference>
<feature type="transmembrane region" description="Helical" evidence="5">
    <location>
        <begin position="98"/>
        <end position="120"/>
    </location>
</feature>
<feature type="transmembrane region" description="Helical" evidence="5">
    <location>
        <begin position="68"/>
        <end position="86"/>
    </location>
</feature>
<dbReference type="InterPro" id="IPR003663">
    <property type="entry name" value="Sugar/inositol_transpt"/>
</dbReference>
<proteinExistence type="predicted"/>
<dbReference type="InParanoid" id="G0P350"/>
<evidence type="ECO:0000259" key="6">
    <source>
        <dbReference type="PROSITE" id="PS50850"/>
    </source>
</evidence>
<dbReference type="InterPro" id="IPR020846">
    <property type="entry name" value="MFS_dom"/>
</dbReference>
<feature type="transmembrane region" description="Helical" evidence="5">
    <location>
        <begin position="444"/>
        <end position="465"/>
    </location>
</feature>
<dbReference type="PRINTS" id="PR00171">
    <property type="entry name" value="SUGRTRNSPORT"/>
</dbReference>
<keyword evidence="2 5" id="KW-0812">Transmembrane</keyword>
<organism evidence="8">
    <name type="scientific">Caenorhabditis brenneri</name>
    <name type="common">Nematode worm</name>
    <dbReference type="NCBI Taxonomy" id="135651"/>
    <lineage>
        <taxon>Eukaryota</taxon>
        <taxon>Metazoa</taxon>
        <taxon>Ecdysozoa</taxon>
        <taxon>Nematoda</taxon>
        <taxon>Chromadorea</taxon>
        <taxon>Rhabditida</taxon>
        <taxon>Rhabditina</taxon>
        <taxon>Rhabditomorpha</taxon>
        <taxon>Rhabditoidea</taxon>
        <taxon>Rhabditidae</taxon>
        <taxon>Peloderinae</taxon>
        <taxon>Caenorhabditis</taxon>
    </lineage>
</organism>
<dbReference type="EMBL" id="GL380036">
    <property type="protein sequence ID" value="EGT43829.1"/>
    <property type="molecule type" value="Genomic_DNA"/>
</dbReference>
<evidence type="ECO:0000256" key="2">
    <source>
        <dbReference type="ARBA" id="ARBA00022692"/>
    </source>
</evidence>
<gene>
    <name evidence="7" type="ORF">CAEBREN_21429</name>
</gene>